<comment type="caution">
    <text evidence="1">The sequence shown here is derived from an EMBL/GenBank/DDBJ whole genome shotgun (WGS) entry which is preliminary data.</text>
</comment>
<gene>
    <name evidence="1" type="ORF">PanWU01x14_052180</name>
</gene>
<dbReference type="OrthoDB" id="10330974at2759"/>
<dbReference type="EMBL" id="JXTB01000029">
    <property type="protein sequence ID" value="PON74386.1"/>
    <property type="molecule type" value="Genomic_DNA"/>
</dbReference>
<dbReference type="Proteomes" id="UP000237105">
    <property type="component" value="Unassembled WGS sequence"/>
</dbReference>
<reference evidence="2" key="1">
    <citation type="submission" date="2016-06" db="EMBL/GenBank/DDBJ databases">
        <title>Parallel loss of symbiosis genes in relatives of nitrogen-fixing non-legume Parasponia.</title>
        <authorList>
            <person name="Van Velzen R."/>
            <person name="Holmer R."/>
            <person name="Bu F."/>
            <person name="Rutten L."/>
            <person name="Van Zeijl A."/>
            <person name="Liu W."/>
            <person name="Santuari L."/>
            <person name="Cao Q."/>
            <person name="Sharma T."/>
            <person name="Shen D."/>
            <person name="Roswanjaya Y."/>
            <person name="Wardhani T."/>
            <person name="Kalhor M.S."/>
            <person name="Jansen J."/>
            <person name="Van den Hoogen J."/>
            <person name="Gungor B."/>
            <person name="Hartog M."/>
            <person name="Hontelez J."/>
            <person name="Verver J."/>
            <person name="Yang W.-C."/>
            <person name="Schijlen E."/>
            <person name="Repin R."/>
            <person name="Schilthuizen M."/>
            <person name="Schranz E."/>
            <person name="Heidstra R."/>
            <person name="Miyata K."/>
            <person name="Fedorova E."/>
            <person name="Kohlen W."/>
            <person name="Bisseling T."/>
            <person name="Smit S."/>
            <person name="Geurts R."/>
        </authorList>
    </citation>
    <scope>NUCLEOTIDE SEQUENCE [LARGE SCALE GENOMIC DNA]</scope>
    <source>
        <strain evidence="2">cv. WU1-14</strain>
    </source>
</reference>
<organism evidence="1 2">
    <name type="scientific">Parasponia andersonii</name>
    <name type="common">Sponia andersonii</name>
    <dbReference type="NCBI Taxonomy" id="3476"/>
    <lineage>
        <taxon>Eukaryota</taxon>
        <taxon>Viridiplantae</taxon>
        <taxon>Streptophyta</taxon>
        <taxon>Embryophyta</taxon>
        <taxon>Tracheophyta</taxon>
        <taxon>Spermatophyta</taxon>
        <taxon>Magnoliopsida</taxon>
        <taxon>eudicotyledons</taxon>
        <taxon>Gunneridae</taxon>
        <taxon>Pentapetalae</taxon>
        <taxon>rosids</taxon>
        <taxon>fabids</taxon>
        <taxon>Rosales</taxon>
        <taxon>Cannabaceae</taxon>
        <taxon>Parasponia</taxon>
    </lineage>
</organism>
<dbReference type="AlphaFoldDB" id="A0A2P5DM73"/>
<sequence>MMVSDKEEEATGTGEVVPKLNDTGMILELTMMVSDKEEEAPGTGEVPKLNDIGLLLLLELTMLVSDKEEEEPTTGVVPKLNDIGVLLLLELTKLVPDKEEEEPTIGVGPKLNTFAVIVSGLEKGTPLFAKTKPLIEFPTPMDEHECDVLLSFVPLSSLTTPWSFTFTFELV</sequence>
<proteinExistence type="predicted"/>
<evidence type="ECO:0000313" key="2">
    <source>
        <dbReference type="Proteomes" id="UP000237105"/>
    </source>
</evidence>
<protein>
    <submittedName>
        <fullName evidence="1">Uncharacterized protein</fullName>
    </submittedName>
</protein>
<evidence type="ECO:0000313" key="1">
    <source>
        <dbReference type="EMBL" id="PON74386.1"/>
    </source>
</evidence>
<accession>A0A2P5DM73</accession>
<name>A0A2P5DM73_PARAD</name>
<keyword evidence="2" id="KW-1185">Reference proteome</keyword>